<accession>A0ABQ9GPP2</accession>
<feature type="domain" description="Reverse transcriptase/retrotransposon-derived protein RNase H-like" evidence="2">
    <location>
        <begin position="205"/>
        <end position="291"/>
    </location>
</feature>
<reference evidence="3 4" key="1">
    <citation type="submission" date="2023-02" db="EMBL/GenBank/DDBJ databases">
        <title>LHISI_Scaffold_Assembly.</title>
        <authorList>
            <person name="Stuart O.P."/>
            <person name="Cleave R."/>
            <person name="Magrath M.J.L."/>
            <person name="Mikheyev A.S."/>
        </authorList>
    </citation>
    <scope>NUCLEOTIDE SEQUENCE [LARGE SCALE GENOMIC DNA]</scope>
    <source>
        <strain evidence="3">Daus_M_001</strain>
        <tissue evidence="3">Leg muscle</tissue>
    </source>
</reference>
<dbReference type="Gene3D" id="3.10.20.370">
    <property type="match status" value="1"/>
</dbReference>
<organism evidence="3 4">
    <name type="scientific">Dryococelus australis</name>
    <dbReference type="NCBI Taxonomy" id="614101"/>
    <lineage>
        <taxon>Eukaryota</taxon>
        <taxon>Metazoa</taxon>
        <taxon>Ecdysozoa</taxon>
        <taxon>Arthropoda</taxon>
        <taxon>Hexapoda</taxon>
        <taxon>Insecta</taxon>
        <taxon>Pterygota</taxon>
        <taxon>Neoptera</taxon>
        <taxon>Polyneoptera</taxon>
        <taxon>Phasmatodea</taxon>
        <taxon>Verophasmatodea</taxon>
        <taxon>Anareolatae</taxon>
        <taxon>Phasmatidae</taxon>
        <taxon>Eurycanthinae</taxon>
        <taxon>Dryococelus</taxon>
    </lineage>
</organism>
<gene>
    <name evidence="3" type="ORF">PR048_024842</name>
</gene>
<evidence type="ECO:0000259" key="2">
    <source>
        <dbReference type="Pfam" id="PF17919"/>
    </source>
</evidence>
<dbReference type="Proteomes" id="UP001159363">
    <property type="component" value="Chromosome 9"/>
</dbReference>
<dbReference type="Gene3D" id="3.30.70.270">
    <property type="match status" value="2"/>
</dbReference>
<evidence type="ECO:0000313" key="3">
    <source>
        <dbReference type="EMBL" id="KAJ8874002.1"/>
    </source>
</evidence>
<evidence type="ECO:0000256" key="1">
    <source>
        <dbReference type="ARBA" id="ARBA00023268"/>
    </source>
</evidence>
<dbReference type="PANTHER" id="PTHR37984">
    <property type="entry name" value="PROTEIN CBG26694"/>
    <property type="match status" value="1"/>
</dbReference>
<dbReference type="InterPro" id="IPR041577">
    <property type="entry name" value="RT_RNaseH_2"/>
</dbReference>
<keyword evidence="4" id="KW-1185">Reference proteome</keyword>
<dbReference type="InterPro" id="IPR043502">
    <property type="entry name" value="DNA/RNA_pol_sf"/>
</dbReference>
<comment type="caution">
    <text evidence="3">The sequence shown here is derived from an EMBL/GenBank/DDBJ whole genome shotgun (WGS) entry which is preliminary data.</text>
</comment>
<protein>
    <recommendedName>
        <fullName evidence="2">Reverse transcriptase/retrotransposon-derived protein RNase H-like domain-containing protein</fullName>
    </recommendedName>
</protein>
<dbReference type="Gene3D" id="3.10.10.10">
    <property type="entry name" value="HIV Type 1 Reverse Transcriptase, subunit A, domain 1"/>
    <property type="match status" value="1"/>
</dbReference>
<dbReference type="EMBL" id="JARBHB010000010">
    <property type="protein sequence ID" value="KAJ8874002.1"/>
    <property type="molecule type" value="Genomic_DNA"/>
</dbReference>
<dbReference type="SUPFAM" id="SSF56672">
    <property type="entry name" value="DNA/RNA polymerases"/>
    <property type="match status" value="1"/>
</dbReference>
<keyword evidence="1" id="KW-0511">Multifunctional enzyme</keyword>
<name>A0ABQ9GPP2_9NEOP</name>
<evidence type="ECO:0000313" key="4">
    <source>
        <dbReference type="Proteomes" id="UP001159363"/>
    </source>
</evidence>
<sequence>MMFIMHCVIVSKTVITGKQSQWASPIVCVPEKNGEIRLCVDLKVTLNKYVSVDQYPSPKSQDLFKKFHERGVFCRIDLSNSYLQLEVDESSRNLLTINYLWVSVIDKILEGIKYCDAYTYDIGGKDDNSCKSVLYAVLSLLNDYNSLEMLSYVLNADGLPPCKSKIDKLINTKSPQNVTQLESYLGLYNYYHKFIKTAPDVMEPKSVISVKSLLVIFDPKKPIILTSGSSSYGVGAVLSQPRNGIEKPVVFESATLNNAQKNYSQLRREALSIIYGVTKFHKYLVGNRLTISH</sequence>
<dbReference type="PANTHER" id="PTHR37984:SF5">
    <property type="entry name" value="PROTEIN NYNRIN-LIKE"/>
    <property type="match status" value="1"/>
</dbReference>
<dbReference type="Pfam" id="PF17919">
    <property type="entry name" value="RT_RNaseH_2"/>
    <property type="match status" value="1"/>
</dbReference>
<proteinExistence type="predicted"/>
<dbReference type="InterPro" id="IPR050951">
    <property type="entry name" value="Retrovirus_Pol_polyprotein"/>
</dbReference>
<dbReference type="InterPro" id="IPR043128">
    <property type="entry name" value="Rev_trsase/Diguanyl_cyclase"/>
</dbReference>